<dbReference type="KEGG" id="vg:77925158"/>
<dbReference type="InterPro" id="IPR044925">
    <property type="entry name" value="His-Me_finger_sf"/>
</dbReference>
<dbReference type="GeneID" id="77925158"/>
<dbReference type="GO" id="GO:0003677">
    <property type="term" value="F:DNA binding"/>
    <property type="evidence" value="ECO:0007669"/>
    <property type="project" value="InterPro"/>
</dbReference>
<dbReference type="RefSeq" id="YP_010649604.1">
    <property type="nucleotide sequence ID" value="NC_070770.1"/>
</dbReference>
<sequence>MTEQKTCSFAGCQKKHDARGLCNGHYYQLRSGKELQPLSGKSRTAGMSFEQRFWHQVNKGQCWNWTGSKDSDGYGIISRNGRYFRAHRVSFELSGNKIPQGMLIDHKCRNRACVNPSHLQLATPKQNGENRTGAQCNSASGVRGVSWNRSSRKWQAAIRHHGHLVHVGSVDSITAAAEAVTAKRNELFTNNILDRTSPND</sequence>
<dbReference type="Pfam" id="PF13392">
    <property type="entry name" value="HNH_3"/>
    <property type="match status" value="1"/>
</dbReference>
<keyword evidence="2" id="KW-0255">Endonuclease</keyword>
<keyword evidence="2" id="KW-0378">Hydrolase</keyword>
<dbReference type="InterPro" id="IPR016177">
    <property type="entry name" value="DNA-bd_dom_sf"/>
</dbReference>
<organism evidence="2 3">
    <name type="scientific">Arthrobacter phage Sarge</name>
    <dbReference type="NCBI Taxonomy" id="2885974"/>
    <lineage>
        <taxon>Viruses</taxon>
        <taxon>Duplodnaviria</taxon>
        <taxon>Heunggongvirae</taxon>
        <taxon>Uroviricota</taxon>
        <taxon>Caudoviricetes</taxon>
        <taxon>Sargevirus</taxon>
        <taxon>Sargevirus sarge</taxon>
    </lineage>
</organism>
<proteinExistence type="predicted"/>
<dbReference type="InterPro" id="IPR003615">
    <property type="entry name" value="HNH_nuc"/>
</dbReference>
<accession>A0AAE8Y5G7</accession>
<dbReference type="Gene3D" id="3.90.75.10">
    <property type="entry name" value="Homing Intron 3 (I-ppo) Encoded Endonuclease, Chain A"/>
    <property type="match status" value="1"/>
</dbReference>
<evidence type="ECO:0000313" key="3">
    <source>
        <dbReference type="Proteomes" id="UP000827738"/>
    </source>
</evidence>
<dbReference type="SUPFAM" id="SSF54060">
    <property type="entry name" value="His-Me finger endonucleases"/>
    <property type="match status" value="1"/>
</dbReference>
<evidence type="ECO:0000313" key="2">
    <source>
        <dbReference type="EMBL" id="UDL14897.1"/>
    </source>
</evidence>
<dbReference type="Proteomes" id="UP000827738">
    <property type="component" value="Segment"/>
</dbReference>
<keyword evidence="2" id="KW-0540">Nuclease</keyword>
<reference evidence="2" key="1">
    <citation type="submission" date="2021-09" db="EMBL/GenBank/DDBJ databases">
        <authorList>
            <person name="Prude D.S."/>
            <person name="Stokes N.T."/>
            <person name="Pimienta A.M."/>
            <person name="Mendez E."/>
            <person name="Powell L.D."/>
            <person name="Woodhouse A.S."/>
            <person name="Cunningham F.J."/>
            <person name="Greenfield T.L."/>
            <person name="Smith J.A."/>
            <person name="Hatke H.L."/>
            <person name="Salama S."/>
            <person name="Beyer A.R."/>
            <person name="Klyczek K."/>
            <person name="Garlena R.A."/>
            <person name="Russell D.A."/>
            <person name="Pope W.H."/>
            <person name="Jacobs-Sera D."/>
            <person name="Hatfull G.F."/>
        </authorList>
    </citation>
    <scope>NUCLEOTIDE SEQUENCE</scope>
</reference>
<gene>
    <name evidence="2" type="primary">50</name>
    <name evidence="2" type="ORF">SEA_SARGE_50</name>
</gene>
<name>A0AAE8Y5G7_9CAUD</name>
<dbReference type="SUPFAM" id="SSF54171">
    <property type="entry name" value="DNA-binding domain"/>
    <property type="match status" value="1"/>
</dbReference>
<keyword evidence="3" id="KW-1185">Reference proteome</keyword>
<feature type="domain" description="HNH nuclease" evidence="1">
    <location>
        <begin position="86"/>
        <end position="128"/>
    </location>
</feature>
<dbReference type="EMBL" id="OK040780">
    <property type="protein sequence ID" value="UDL14897.1"/>
    <property type="molecule type" value="Genomic_DNA"/>
</dbReference>
<dbReference type="GO" id="GO:0004519">
    <property type="term" value="F:endonuclease activity"/>
    <property type="evidence" value="ECO:0007669"/>
    <property type="project" value="UniProtKB-KW"/>
</dbReference>
<dbReference type="InterPro" id="IPR044930">
    <property type="entry name" value="Homing_endonuclease_His-Me"/>
</dbReference>
<protein>
    <submittedName>
        <fullName evidence="2">HNH endonuclease</fullName>
    </submittedName>
</protein>
<evidence type="ECO:0000259" key="1">
    <source>
        <dbReference type="Pfam" id="PF13392"/>
    </source>
</evidence>